<name>A0A1G8K2L9_9GAMM</name>
<evidence type="ECO:0000256" key="8">
    <source>
        <dbReference type="ARBA" id="ARBA00023136"/>
    </source>
</evidence>
<evidence type="ECO:0000256" key="4">
    <source>
        <dbReference type="ARBA" id="ARBA00022692"/>
    </source>
</evidence>
<keyword evidence="7 9" id="KW-0811">Translocation</keyword>
<dbReference type="AlphaFoldDB" id="A0A1G8K2L9"/>
<keyword evidence="2 9" id="KW-0813">Transport</keyword>
<dbReference type="NCBIfam" id="TIGR01411">
    <property type="entry name" value="tatAE"/>
    <property type="match status" value="1"/>
</dbReference>
<dbReference type="RefSeq" id="WP_028111390.1">
    <property type="nucleotide sequence ID" value="NZ_FNEM01000001.1"/>
</dbReference>
<feature type="compositionally biased region" description="Basic and acidic residues" evidence="10">
    <location>
        <begin position="46"/>
        <end position="62"/>
    </location>
</feature>
<evidence type="ECO:0000256" key="3">
    <source>
        <dbReference type="ARBA" id="ARBA00022475"/>
    </source>
</evidence>
<gene>
    <name evidence="9" type="primary">tatA</name>
    <name evidence="11" type="ORF">SAMN04488540_101234</name>
</gene>
<evidence type="ECO:0000313" key="12">
    <source>
        <dbReference type="Proteomes" id="UP000199527"/>
    </source>
</evidence>
<evidence type="ECO:0000256" key="2">
    <source>
        <dbReference type="ARBA" id="ARBA00022448"/>
    </source>
</evidence>
<keyword evidence="8 9" id="KW-0472">Membrane</keyword>
<comment type="function">
    <text evidence="9">Part of the twin-arginine translocation (Tat) system that transports large folded proteins containing a characteristic twin-arginine motif in their signal peptide across membranes. TatA could form the protein-conducting channel of the Tat system.</text>
</comment>
<evidence type="ECO:0000256" key="1">
    <source>
        <dbReference type="ARBA" id="ARBA00004162"/>
    </source>
</evidence>
<dbReference type="GO" id="GO:0008320">
    <property type="term" value="F:protein transmembrane transporter activity"/>
    <property type="evidence" value="ECO:0007669"/>
    <property type="project" value="UniProtKB-UniRule"/>
</dbReference>
<organism evidence="11 12">
    <name type="scientific">Ferrimonas sediminum</name>
    <dbReference type="NCBI Taxonomy" id="718193"/>
    <lineage>
        <taxon>Bacteria</taxon>
        <taxon>Pseudomonadati</taxon>
        <taxon>Pseudomonadota</taxon>
        <taxon>Gammaproteobacteria</taxon>
        <taxon>Alteromonadales</taxon>
        <taxon>Ferrimonadaceae</taxon>
        <taxon>Ferrimonas</taxon>
    </lineage>
</organism>
<accession>A0A1G8K2L9</accession>
<keyword evidence="5 9" id="KW-0653">Protein transport</keyword>
<sequence>MGGISIWQLLIIALIVVLLFGTKKLRGMGSDLGGAVKGFKKAIGDEDAKPAEKKAIEEEKAADSTTAEQKNKEQA</sequence>
<dbReference type="InterPro" id="IPR003369">
    <property type="entry name" value="TatA/B/E"/>
</dbReference>
<comment type="subunit">
    <text evidence="9">The Tat system comprises two distinct complexes: a TatABC complex, containing multiple copies of TatA, TatB and TatC subunits, and a separate TatA complex, containing only TatA subunits. Substrates initially bind to the TatABC complex, which probably triggers association of the separate TatA complex to form the active translocon.</text>
</comment>
<evidence type="ECO:0000256" key="10">
    <source>
        <dbReference type="SAM" id="MobiDB-lite"/>
    </source>
</evidence>
<dbReference type="Pfam" id="PF02416">
    <property type="entry name" value="TatA_B_E"/>
    <property type="match status" value="1"/>
</dbReference>
<reference evidence="12" key="1">
    <citation type="submission" date="2016-10" db="EMBL/GenBank/DDBJ databases">
        <authorList>
            <person name="Varghese N."/>
            <person name="Submissions S."/>
        </authorList>
    </citation>
    <scope>NUCLEOTIDE SEQUENCE [LARGE SCALE GENOMIC DNA]</scope>
    <source>
        <strain evidence="12">DSM 23317</strain>
    </source>
</reference>
<dbReference type="NCBIfam" id="NF002813">
    <property type="entry name" value="PRK02958.1"/>
    <property type="match status" value="1"/>
</dbReference>
<protein>
    <recommendedName>
        <fullName evidence="9">Sec-independent protein translocase protein TatA</fullName>
    </recommendedName>
</protein>
<dbReference type="Gene3D" id="1.20.5.3310">
    <property type="match status" value="1"/>
</dbReference>
<evidence type="ECO:0000256" key="6">
    <source>
        <dbReference type="ARBA" id="ARBA00022989"/>
    </source>
</evidence>
<dbReference type="EMBL" id="FNEM01000001">
    <property type="protein sequence ID" value="SDI37653.1"/>
    <property type="molecule type" value="Genomic_DNA"/>
</dbReference>
<feature type="transmembrane region" description="Helical" evidence="9">
    <location>
        <begin position="6"/>
        <end position="22"/>
    </location>
</feature>
<comment type="similarity">
    <text evidence="9">Belongs to the TatA/E family.</text>
</comment>
<dbReference type="PANTHER" id="PTHR42982:SF1">
    <property type="entry name" value="SEC-INDEPENDENT PROTEIN TRANSLOCASE PROTEIN TATA"/>
    <property type="match status" value="1"/>
</dbReference>
<comment type="subcellular location">
    <subcellularLocation>
        <location evidence="1 9">Cell membrane</location>
        <topology evidence="1 9">Single-pass membrane protein</topology>
    </subcellularLocation>
</comment>
<dbReference type="HAMAP" id="MF_00236">
    <property type="entry name" value="TatA_E"/>
    <property type="match status" value="1"/>
</dbReference>
<keyword evidence="3 9" id="KW-1003">Cell membrane</keyword>
<keyword evidence="4 9" id="KW-0812">Transmembrane</keyword>
<dbReference type="Proteomes" id="UP000199527">
    <property type="component" value="Unassembled WGS sequence"/>
</dbReference>
<dbReference type="GO" id="GO:0043953">
    <property type="term" value="P:protein transport by the Tat complex"/>
    <property type="evidence" value="ECO:0007669"/>
    <property type="project" value="UniProtKB-UniRule"/>
</dbReference>
<dbReference type="GO" id="GO:0033281">
    <property type="term" value="C:TAT protein transport complex"/>
    <property type="evidence" value="ECO:0007669"/>
    <property type="project" value="UniProtKB-UniRule"/>
</dbReference>
<evidence type="ECO:0000256" key="7">
    <source>
        <dbReference type="ARBA" id="ARBA00023010"/>
    </source>
</evidence>
<evidence type="ECO:0000256" key="9">
    <source>
        <dbReference type="HAMAP-Rule" id="MF_00236"/>
    </source>
</evidence>
<evidence type="ECO:0000256" key="5">
    <source>
        <dbReference type="ARBA" id="ARBA00022927"/>
    </source>
</evidence>
<keyword evidence="6 9" id="KW-1133">Transmembrane helix</keyword>
<keyword evidence="12" id="KW-1185">Reference proteome</keyword>
<dbReference type="PANTHER" id="PTHR42982">
    <property type="entry name" value="SEC-INDEPENDENT PROTEIN TRANSLOCASE PROTEIN TATA"/>
    <property type="match status" value="1"/>
</dbReference>
<evidence type="ECO:0000313" key="11">
    <source>
        <dbReference type="EMBL" id="SDI37653.1"/>
    </source>
</evidence>
<dbReference type="InterPro" id="IPR006312">
    <property type="entry name" value="TatA/E"/>
</dbReference>
<proteinExistence type="inferred from homology"/>
<feature type="region of interest" description="Disordered" evidence="10">
    <location>
        <begin position="46"/>
        <end position="75"/>
    </location>
</feature>